<dbReference type="EMBL" id="JAVDQG010000008">
    <property type="protein sequence ID" value="MDR6227255.1"/>
    <property type="molecule type" value="Genomic_DNA"/>
</dbReference>
<accession>A0ABU1IR45</accession>
<dbReference type="Proteomes" id="UP001185012">
    <property type="component" value="Unassembled WGS sequence"/>
</dbReference>
<keyword evidence="2" id="KW-1185">Reference proteome</keyword>
<comment type="caution">
    <text evidence="1">The sequence shown here is derived from an EMBL/GenBank/DDBJ whole genome shotgun (WGS) entry which is preliminary data.</text>
</comment>
<sequence>MGNQALYREIAQTVNQTLGRQAITATLIKQTIAEAKKVRQIRGSWGLIRFLENRAERLLSPHEVEKLKQHPRWKELTTRMLEHLAAQRVITPTEALMLKRMVS</sequence>
<proteinExistence type="predicted"/>
<evidence type="ECO:0000313" key="1">
    <source>
        <dbReference type="EMBL" id="MDR6227255.1"/>
    </source>
</evidence>
<dbReference type="RefSeq" id="WP_309868211.1">
    <property type="nucleotide sequence ID" value="NZ_JAVDQG010000008.1"/>
</dbReference>
<protein>
    <submittedName>
        <fullName evidence="1">3-methyladenine DNA glycosylase Tag</fullName>
    </submittedName>
</protein>
<evidence type="ECO:0000313" key="2">
    <source>
        <dbReference type="Proteomes" id="UP001185012"/>
    </source>
</evidence>
<organism evidence="1 2">
    <name type="scientific">Desmospora profundinema</name>
    <dbReference type="NCBI Taxonomy" id="1571184"/>
    <lineage>
        <taxon>Bacteria</taxon>
        <taxon>Bacillati</taxon>
        <taxon>Bacillota</taxon>
        <taxon>Bacilli</taxon>
        <taxon>Bacillales</taxon>
        <taxon>Thermoactinomycetaceae</taxon>
        <taxon>Desmospora</taxon>
    </lineage>
</organism>
<gene>
    <name evidence="1" type="ORF">JOE21_003270</name>
</gene>
<name>A0ABU1IR45_9BACL</name>
<reference evidence="1 2" key="1">
    <citation type="submission" date="2023-07" db="EMBL/GenBank/DDBJ databases">
        <title>Genomic Encyclopedia of Type Strains, Phase IV (KMG-IV): sequencing the most valuable type-strain genomes for metagenomic binning, comparative biology and taxonomic classification.</title>
        <authorList>
            <person name="Goeker M."/>
        </authorList>
    </citation>
    <scope>NUCLEOTIDE SEQUENCE [LARGE SCALE GENOMIC DNA]</scope>
    <source>
        <strain evidence="1 2">DSM 45903</strain>
    </source>
</reference>